<dbReference type="AlphaFoldDB" id="B9XIH3"/>
<dbReference type="RefSeq" id="WP_007415616.1">
    <property type="nucleotide sequence ID" value="NZ_ABOX02000017.1"/>
</dbReference>
<feature type="coiled-coil region" evidence="1">
    <location>
        <begin position="41"/>
        <end position="68"/>
    </location>
</feature>
<organism evidence="3 4">
    <name type="scientific">Pedosphaera parvula (strain Ellin514)</name>
    <dbReference type="NCBI Taxonomy" id="320771"/>
    <lineage>
        <taxon>Bacteria</taxon>
        <taxon>Pseudomonadati</taxon>
        <taxon>Verrucomicrobiota</taxon>
        <taxon>Pedosphaerae</taxon>
        <taxon>Pedosphaerales</taxon>
        <taxon>Pedosphaeraceae</taxon>
        <taxon>Pedosphaera</taxon>
    </lineage>
</organism>
<evidence type="ECO:0000256" key="1">
    <source>
        <dbReference type="SAM" id="Coils"/>
    </source>
</evidence>
<keyword evidence="4" id="KW-1185">Reference proteome</keyword>
<keyword evidence="1" id="KW-0175">Coiled coil</keyword>
<dbReference type="EMBL" id="ABOX02000017">
    <property type="protein sequence ID" value="EEF60434.1"/>
    <property type="molecule type" value="Genomic_DNA"/>
</dbReference>
<evidence type="ECO:0000313" key="4">
    <source>
        <dbReference type="Proteomes" id="UP000003688"/>
    </source>
</evidence>
<evidence type="ECO:0008006" key="5">
    <source>
        <dbReference type="Google" id="ProtNLM"/>
    </source>
</evidence>
<accession>B9XIH3</accession>
<keyword evidence="2" id="KW-1133">Transmembrane helix</keyword>
<reference evidence="3 4" key="1">
    <citation type="journal article" date="2011" name="J. Bacteriol.">
        <title>Genome sequence of 'Pedosphaera parvula' Ellin514, an aerobic Verrucomicrobial isolate from pasture soil.</title>
        <authorList>
            <person name="Kant R."/>
            <person name="van Passel M.W."/>
            <person name="Sangwan P."/>
            <person name="Palva A."/>
            <person name="Lucas S."/>
            <person name="Copeland A."/>
            <person name="Lapidus A."/>
            <person name="Glavina Del Rio T."/>
            <person name="Dalin E."/>
            <person name="Tice H."/>
            <person name="Bruce D."/>
            <person name="Goodwin L."/>
            <person name="Pitluck S."/>
            <person name="Chertkov O."/>
            <person name="Larimer F.W."/>
            <person name="Land M.L."/>
            <person name="Hauser L."/>
            <person name="Brettin T.S."/>
            <person name="Detter J.C."/>
            <person name="Han S."/>
            <person name="de Vos W.M."/>
            <person name="Janssen P.H."/>
            <person name="Smidt H."/>
        </authorList>
    </citation>
    <scope>NUCLEOTIDE SEQUENCE [LARGE SCALE GENOMIC DNA]</scope>
    <source>
        <strain evidence="3 4">Ellin514</strain>
    </source>
</reference>
<keyword evidence="2" id="KW-0472">Membrane</keyword>
<evidence type="ECO:0000313" key="3">
    <source>
        <dbReference type="EMBL" id="EEF60434.1"/>
    </source>
</evidence>
<dbReference type="OrthoDB" id="9892341at2"/>
<dbReference type="STRING" id="320771.Cflav_PD3404"/>
<feature type="transmembrane region" description="Helical" evidence="2">
    <location>
        <begin position="20"/>
        <end position="36"/>
    </location>
</feature>
<name>B9XIH3_PEDPL</name>
<keyword evidence="2" id="KW-0812">Transmembrane</keyword>
<evidence type="ECO:0000256" key="2">
    <source>
        <dbReference type="SAM" id="Phobius"/>
    </source>
</evidence>
<sequence length="132" mass="14917" precursor="true">MARNRKHQSAAIRFGPALKALLLCLAIGGSGIGYVWQKQQISELSTQIRRREARIIEVREQNDKLRKQLATLLSPKYLDMRVKELKLGLVQPQPAQIWRLTEPAVEPAAPVPPREQQYAADQDHVLATAMTK</sequence>
<proteinExistence type="predicted"/>
<protein>
    <recommendedName>
        <fullName evidence="5">Septum formation initiator</fullName>
    </recommendedName>
</protein>
<dbReference type="Proteomes" id="UP000003688">
    <property type="component" value="Unassembled WGS sequence"/>
</dbReference>
<comment type="caution">
    <text evidence="3">The sequence shown here is derived from an EMBL/GenBank/DDBJ whole genome shotgun (WGS) entry which is preliminary data.</text>
</comment>
<gene>
    <name evidence="3" type="ORF">Cflav_PD3404</name>
</gene>